<dbReference type="EMBL" id="FMSP01000005">
    <property type="protein sequence ID" value="SCV70213.1"/>
    <property type="molecule type" value="Genomic_DNA"/>
</dbReference>
<evidence type="ECO:0000313" key="4">
    <source>
        <dbReference type="EMBL" id="SCV70213.1"/>
    </source>
</evidence>
<name>A0A238FDY1_9BASI</name>
<dbReference type="OrthoDB" id="18412at2759"/>
<dbReference type="PROSITE" id="PS51083">
    <property type="entry name" value="ZF_HIT"/>
    <property type="match status" value="1"/>
</dbReference>
<proteinExistence type="predicted"/>
<dbReference type="InterPro" id="IPR039646">
    <property type="entry name" value="ZNHIT2"/>
</dbReference>
<organism evidence="4 5">
    <name type="scientific">Microbotryum intermedium</name>
    <dbReference type="NCBI Taxonomy" id="269621"/>
    <lineage>
        <taxon>Eukaryota</taxon>
        <taxon>Fungi</taxon>
        <taxon>Dikarya</taxon>
        <taxon>Basidiomycota</taxon>
        <taxon>Pucciniomycotina</taxon>
        <taxon>Microbotryomycetes</taxon>
        <taxon>Microbotryales</taxon>
        <taxon>Microbotryaceae</taxon>
        <taxon>Microbotryum</taxon>
    </lineage>
</organism>
<dbReference type="AlphaFoldDB" id="A0A238FDY1"/>
<dbReference type="Pfam" id="PF04438">
    <property type="entry name" value="zf-HIT"/>
    <property type="match status" value="1"/>
</dbReference>
<evidence type="ECO:0000259" key="3">
    <source>
        <dbReference type="PROSITE" id="PS51083"/>
    </source>
</evidence>
<feature type="domain" description="HIT-type" evidence="3">
    <location>
        <begin position="30"/>
        <end position="63"/>
    </location>
</feature>
<evidence type="ECO:0000256" key="2">
    <source>
        <dbReference type="SAM" id="MobiDB-lite"/>
    </source>
</evidence>
<protein>
    <submittedName>
        <fullName evidence="4">BQ2448_1607 protein</fullName>
    </submittedName>
</protein>
<keyword evidence="1" id="KW-0863">Zinc-finger</keyword>
<dbReference type="PANTHER" id="PTHR15555">
    <property type="entry name" value="ZINC FINGER HIT DOMAIN CONTAINING PROTEIN 2 PROTEIN FON -RELATED"/>
    <property type="match status" value="1"/>
</dbReference>
<keyword evidence="5" id="KW-1185">Reference proteome</keyword>
<dbReference type="STRING" id="269621.A0A238FDY1"/>
<feature type="region of interest" description="Disordered" evidence="2">
    <location>
        <begin position="1"/>
        <end position="21"/>
    </location>
</feature>
<dbReference type="GO" id="GO:0008270">
    <property type="term" value="F:zinc ion binding"/>
    <property type="evidence" value="ECO:0007669"/>
    <property type="project" value="UniProtKB-UniRule"/>
</dbReference>
<gene>
    <name evidence="4" type="ORF">BQ2448_1607</name>
</gene>
<keyword evidence="1" id="KW-0479">Metal-binding</keyword>
<sequence length="464" mass="51688">MQGRIRFGPTRGIKTKSRASPIVSGPQPVCQACQTQFSRYTCPSCNLHYCTLTCYRSPSHSTCSEAFDRQSLMDEIRSSEGTSTEQRGAMMGMLKRFEEQQAVLDEGPVEEDESREGSRHLMEKLQGIDLDSIDPSQLLEYLSPTQRAEFDDLLKDSTKIEALMSAHDELKTPWWEQTAEEEEGAEKTVDVEKVPAKNAVRPALLSSESLPPLKLGDDGEPIVGPGLLNNIVAVLLVYCYLVRTFSLSSLVDLIPSTMDHQEAYQILVRLVPFLTTQSTFVFASIEEALQRVFKTEMVESDSTVSTVFQITQDVIQILTPIPIIPLDDSDDLPPNPHANTLAALADLVTYFYTFTQVDHSNKLSSSSSKTDKVEAKPASMKLRFYYAFVAKLGEVNSQQVGHVRDQVGRVGRVVARKWEMTDQLRKDKKGNEEMNVVMNRKGDGTSKSAIIEELGEEDGEGTKT</sequence>
<dbReference type="SUPFAM" id="SSF144232">
    <property type="entry name" value="HIT/MYND zinc finger-like"/>
    <property type="match status" value="1"/>
</dbReference>
<feature type="region of interest" description="Disordered" evidence="2">
    <location>
        <begin position="438"/>
        <end position="464"/>
    </location>
</feature>
<keyword evidence="1" id="KW-0862">Zinc</keyword>
<dbReference type="Gene3D" id="3.30.60.190">
    <property type="match status" value="1"/>
</dbReference>
<feature type="compositionally biased region" description="Acidic residues" evidence="2">
    <location>
        <begin position="453"/>
        <end position="464"/>
    </location>
</feature>
<evidence type="ECO:0000256" key="1">
    <source>
        <dbReference type="PROSITE-ProRule" id="PRU00453"/>
    </source>
</evidence>
<dbReference type="PANTHER" id="PTHR15555:SF0">
    <property type="entry name" value="ZINC FINGER HIT DOMAIN-CONTAINING PROTEIN 2"/>
    <property type="match status" value="1"/>
</dbReference>
<dbReference type="CDD" id="cd23024">
    <property type="entry name" value="zf-HIT_ZNHIT2-3"/>
    <property type="match status" value="1"/>
</dbReference>
<evidence type="ECO:0000313" key="5">
    <source>
        <dbReference type="Proteomes" id="UP000198372"/>
    </source>
</evidence>
<accession>A0A238FDY1</accession>
<dbReference type="Proteomes" id="UP000198372">
    <property type="component" value="Unassembled WGS sequence"/>
</dbReference>
<dbReference type="InterPro" id="IPR007529">
    <property type="entry name" value="Znf_HIT"/>
</dbReference>
<reference evidence="5" key="1">
    <citation type="submission" date="2016-09" db="EMBL/GenBank/DDBJ databases">
        <authorList>
            <person name="Jeantristanb JTB J.-T."/>
            <person name="Ricardo R."/>
        </authorList>
    </citation>
    <scope>NUCLEOTIDE SEQUENCE [LARGE SCALE GENOMIC DNA]</scope>
</reference>